<accession>A0A2N5N7K8</accession>
<keyword evidence="3" id="KW-1185">Reference proteome</keyword>
<comment type="caution">
    <text evidence="2">The sequence shown here is derived from an EMBL/GenBank/DDBJ whole genome shotgun (WGS) entry which is preliminary data.</text>
</comment>
<dbReference type="AlphaFoldDB" id="A0A2N5N7K8"/>
<evidence type="ECO:0000313" key="3">
    <source>
        <dbReference type="Proteomes" id="UP000234789"/>
    </source>
</evidence>
<reference evidence="2 3" key="1">
    <citation type="submission" date="2017-05" db="EMBL/GenBank/DDBJ databases">
        <title>Functional genome analysis of Paenibacillus pasadenensis strain R16: insights on endophytic life style and antifungal activity.</title>
        <authorList>
            <person name="Passera A."/>
            <person name="Marcolungo L."/>
            <person name="Casati P."/>
            <person name="Brasca M."/>
            <person name="Quaglino F."/>
            <person name="Delledonne M."/>
        </authorList>
    </citation>
    <scope>NUCLEOTIDE SEQUENCE [LARGE SCALE GENOMIC DNA]</scope>
    <source>
        <strain evidence="2 3">R16</strain>
    </source>
</reference>
<proteinExistence type="predicted"/>
<evidence type="ECO:0000313" key="2">
    <source>
        <dbReference type="EMBL" id="PLT46269.1"/>
    </source>
</evidence>
<evidence type="ECO:0000256" key="1">
    <source>
        <dbReference type="SAM" id="MobiDB-lite"/>
    </source>
</evidence>
<protein>
    <submittedName>
        <fullName evidence="2">Uncharacterized protein</fullName>
    </submittedName>
</protein>
<dbReference type="Proteomes" id="UP000234789">
    <property type="component" value="Unassembled WGS sequence"/>
</dbReference>
<dbReference type="EMBL" id="NFEZ01000004">
    <property type="protein sequence ID" value="PLT46269.1"/>
    <property type="molecule type" value="Genomic_DNA"/>
</dbReference>
<name>A0A2N5N7K8_9BACL</name>
<feature type="region of interest" description="Disordered" evidence="1">
    <location>
        <begin position="19"/>
        <end position="44"/>
    </location>
</feature>
<sequence>MGSSPFFCRKHSGLEMVLSRHPRPVLSASTPRRRGSSRAGTLAA</sequence>
<organism evidence="2 3">
    <name type="scientific">Paenibacillus pasadenensis</name>
    <dbReference type="NCBI Taxonomy" id="217090"/>
    <lineage>
        <taxon>Bacteria</taxon>
        <taxon>Bacillati</taxon>
        <taxon>Bacillota</taxon>
        <taxon>Bacilli</taxon>
        <taxon>Bacillales</taxon>
        <taxon>Paenibacillaceae</taxon>
        <taxon>Paenibacillus</taxon>
    </lineage>
</organism>
<gene>
    <name evidence="2" type="ORF">B8V81_4700</name>
</gene>